<dbReference type="AlphaFoldDB" id="A0AAD5PQU6"/>
<dbReference type="Proteomes" id="UP000820818">
    <property type="component" value="Linkage Group LG7"/>
</dbReference>
<comment type="caution">
    <text evidence="1">The sequence shown here is derived from an EMBL/GenBank/DDBJ whole genome shotgun (WGS) entry which is preliminary data.</text>
</comment>
<sequence length="377" mass="42541">MLLKIKSDQFREPESEIEIEQIPVAVSKPKPAQEVLKTQISLIDGDLVRLIRAQNDHHSDHVGRKFCTATIKFLEKISSILGPKEVCFLSQDDKARVPIGMTAANKQTPFLMHMEYRVSFPDHNWVVAEKHKFIPSVYAGMQILPNGIGNPAAVGYSGPTYIAVRSGKHSSSTAFAHGFDFERLLELPEFEEIAKTDAVDKTVKPIIILSVDAGLILPHDHFGRHLDGQGRTIDTELEKRNFQFAGRMLTSELDDEALLTKDEKWFSDHVRTSQYYLQIVKCNDLECCMKPRSSYFSVIPARFLPPPIPLEQSSDGLKAPERANGETHIFPSLFVSKTIKWDDTTLPKSTRSFKVLPYDLYCPSVQSSLLDRTRLIS</sequence>
<evidence type="ECO:0000313" key="1">
    <source>
        <dbReference type="EMBL" id="KAI9555887.1"/>
    </source>
</evidence>
<gene>
    <name evidence="1" type="ORF">GHT06_018404</name>
</gene>
<proteinExistence type="predicted"/>
<dbReference type="PANTHER" id="PTHR46954:SF1">
    <property type="entry name" value="C2H2-TYPE DOMAIN-CONTAINING PROTEIN"/>
    <property type="match status" value="1"/>
</dbReference>
<keyword evidence="2" id="KW-1185">Reference proteome</keyword>
<accession>A0AAD5PQU6</accession>
<organism evidence="1 2">
    <name type="scientific">Daphnia sinensis</name>
    <dbReference type="NCBI Taxonomy" id="1820382"/>
    <lineage>
        <taxon>Eukaryota</taxon>
        <taxon>Metazoa</taxon>
        <taxon>Ecdysozoa</taxon>
        <taxon>Arthropoda</taxon>
        <taxon>Crustacea</taxon>
        <taxon>Branchiopoda</taxon>
        <taxon>Diplostraca</taxon>
        <taxon>Cladocera</taxon>
        <taxon>Anomopoda</taxon>
        <taxon>Daphniidae</taxon>
        <taxon>Daphnia</taxon>
        <taxon>Daphnia similis group</taxon>
    </lineage>
</organism>
<dbReference type="EMBL" id="WJBH02000007">
    <property type="protein sequence ID" value="KAI9555887.1"/>
    <property type="molecule type" value="Genomic_DNA"/>
</dbReference>
<evidence type="ECO:0000313" key="2">
    <source>
        <dbReference type="Proteomes" id="UP000820818"/>
    </source>
</evidence>
<reference evidence="1 2" key="1">
    <citation type="submission" date="2022-05" db="EMBL/GenBank/DDBJ databases">
        <title>A multi-omics perspective on studying reproductive biology in Daphnia sinensis.</title>
        <authorList>
            <person name="Jia J."/>
        </authorList>
    </citation>
    <scope>NUCLEOTIDE SEQUENCE [LARGE SCALE GENOMIC DNA]</scope>
    <source>
        <strain evidence="1 2">WSL</strain>
    </source>
</reference>
<protein>
    <submittedName>
        <fullName evidence="1">Uncharacterized protein</fullName>
    </submittedName>
</protein>
<name>A0AAD5PQU6_9CRUS</name>
<dbReference type="PANTHER" id="PTHR46954">
    <property type="entry name" value="C2H2-TYPE DOMAIN-CONTAINING PROTEIN"/>
    <property type="match status" value="1"/>
</dbReference>